<dbReference type="EMBL" id="APAU02000001">
    <property type="protein sequence ID" value="EUB64918.1"/>
    <property type="molecule type" value="Genomic_DNA"/>
</dbReference>
<gene>
    <name evidence="1" type="ORF">EGR_00187</name>
</gene>
<dbReference type="GeneID" id="36335902"/>
<keyword evidence="2" id="KW-1185">Reference proteome</keyword>
<sequence>MEPLLHWWFLVCEKVLKKKQKKRVVKPLENPLMSKNSTSLNSTHIALHPGPLQFQRLGNNFLFYCSIISVFDARWDILVSYVMNSLISNWDSKLQRLDYIKVMLISAYLCRFIDWHSRGYNILLIFIYTIRVMGLILGGGPASIKPYHNYISLPFRIICNCCSAFIMKDKFILFQAWNECSCTKKGVVAIFHHKCCKRVG</sequence>
<name>W6UUA2_ECHGR</name>
<dbReference type="Proteomes" id="UP000019149">
    <property type="component" value="Unassembled WGS sequence"/>
</dbReference>
<reference evidence="1 2" key="1">
    <citation type="journal article" date="2013" name="Nat. Genet.">
        <title>The genome of the hydatid tapeworm Echinococcus granulosus.</title>
        <authorList>
            <person name="Zheng H."/>
            <person name="Zhang W."/>
            <person name="Zhang L."/>
            <person name="Zhang Z."/>
            <person name="Li J."/>
            <person name="Lu G."/>
            <person name="Zhu Y."/>
            <person name="Wang Y."/>
            <person name="Huang Y."/>
            <person name="Liu J."/>
            <person name="Kang H."/>
            <person name="Chen J."/>
            <person name="Wang L."/>
            <person name="Chen A."/>
            <person name="Yu S."/>
            <person name="Gao Z."/>
            <person name="Jin L."/>
            <person name="Gu W."/>
            <person name="Wang Z."/>
            <person name="Zhao L."/>
            <person name="Shi B."/>
            <person name="Wen H."/>
            <person name="Lin R."/>
            <person name="Jones M.K."/>
            <person name="Brejova B."/>
            <person name="Vinar T."/>
            <person name="Zhao G."/>
            <person name="McManus D.P."/>
            <person name="Chen Z."/>
            <person name="Zhou Y."/>
            <person name="Wang S."/>
        </authorList>
    </citation>
    <scope>NUCLEOTIDE SEQUENCE [LARGE SCALE GENOMIC DNA]</scope>
</reference>
<evidence type="ECO:0000313" key="2">
    <source>
        <dbReference type="Proteomes" id="UP000019149"/>
    </source>
</evidence>
<evidence type="ECO:0000313" key="1">
    <source>
        <dbReference type="EMBL" id="EUB64918.1"/>
    </source>
</evidence>
<proteinExistence type="predicted"/>
<accession>W6UUA2</accession>
<dbReference type="CTD" id="36335902"/>
<protein>
    <submittedName>
        <fullName evidence="1">Uncharacterized protein</fullName>
    </submittedName>
</protein>
<dbReference type="AlphaFoldDB" id="W6UUA2"/>
<comment type="caution">
    <text evidence="1">The sequence shown here is derived from an EMBL/GenBank/DDBJ whole genome shotgun (WGS) entry which is preliminary data.</text>
</comment>
<dbReference type="RefSeq" id="XP_024356114.1">
    <property type="nucleotide sequence ID" value="XM_024489436.1"/>
</dbReference>
<organism evidence="1 2">
    <name type="scientific">Echinococcus granulosus</name>
    <name type="common">Hydatid tapeworm</name>
    <dbReference type="NCBI Taxonomy" id="6210"/>
    <lineage>
        <taxon>Eukaryota</taxon>
        <taxon>Metazoa</taxon>
        <taxon>Spiralia</taxon>
        <taxon>Lophotrochozoa</taxon>
        <taxon>Platyhelminthes</taxon>
        <taxon>Cestoda</taxon>
        <taxon>Eucestoda</taxon>
        <taxon>Cyclophyllidea</taxon>
        <taxon>Taeniidae</taxon>
        <taxon>Echinococcus</taxon>
        <taxon>Echinococcus granulosus group</taxon>
    </lineage>
</organism>
<dbReference type="KEGG" id="egl:EGR_00187"/>